<accession>A0AAN6P042</accession>
<organism evidence="2 3">
    <name type="scientific">Pseudoneurospora amorphoporcata</name>
    <dbReference type="NCBI Taxonomy" id="241081"/>
    <lineage>
        <taxon>Eukaryota</taxon>
        <taxon>Fungi</taxon>
        <taxon>Dikarya</taxon>
        <taxon>Ascomycota</taxon>
        <taxon>Pezizomycotina</taxon>
        <taxon>Sordariomycetes</taxon>
        <taxon>Sordariomycetidae</taxon>
        <taxon>Sordariales</taxon>
        <taxon>Sordariaceae</taxon>
        <taxon>Pseudoneurospora</taxon>
    </lineage>
</organism>
<feature type="region of interest" description="Disordered" evidence="1">
    <location>
        <begin position="1"/>
        <end position="42"/>
    </location>
</feature>
<feature type="compositionally biased region" description="Low complexity" evidence="1">
    <location>
        <begin position="30"/>
        <end position="40"/>
    </location>
</feature>
<feature type="compositionally biased region" description="Pro residues" evidence="1">
    <location>
        <begin position="1"/>
        <end position="21"/>
    </location>
</feature>
<feature type="compositionally biased region" description="Basic and acidic residues" evidence="1">
    <location>
        <begin position="249"/>
        <end position="282"/>
    </location>
</feature>
<evidence type="ECO:0000256" key="1">
    <source>
        <dbReference type="SAM" id="MobiDB-lite"/>
    </source>
</evidence>
<dbReference type="Proteomes" id="UP001303222">
    <property type="component" value="Unassembled WGS sequence"/>
</dbReference>
<dbReference type="AlphaFoldDB" id="A0AAN6P042"/>
<name>A0AAN6P042_9PEZI</name>
<reference evidence="2" key="2">
    <citation type="submission" date="2023-06" db="EMBL/GenBank/DDBJ databases">
        <authorList>
            <consortium name="Lawrence Berkeley National Laboratory"/>
            <person name="Mondo S.J."/>
            <person name="Hensen N."/>
            <person name="Bonometti L."/>
            <person name="Westerberg I."/>
            <person name="Brannstrom I.O."/>
            <person name="Guillou S."/>
            <person name="Cros-Aarteil S."/>
            <person name="Calhoun S."/>
            <person name="Haridas S."/>
            <person name="Kuo A."/>
            <person name="Pangilinan J."/>
            <person name="Riley R."/>
            <person name="Labutti K."/>
            <person name="Andreopoulos B."/>
            <person name="Lipzen A."/>
            <person name="Chen C."/>
            <person name="Yanf M."/>
            <person name="Daum C."/>
            <person name="Ng V."/>
            <person name="Clum A."/>
            <person name="Steindorff A."/>
            <person name="Ohm R."/>
            <person name="Martin F."/>
            <person name="Silar P."/>
            <person name="Natvig D."/>
            <person name="Lalanne C."/>
            <person name="Gautier V."/>
            <person name="Ament-Velasquez S.L."/>
            <person name="Kruys A."/>
            <person name="Hutchinson M.I."/>
            <person name="Powell A.J."/>
            <person name="Barry K."/>
            <person name="Miller A.N."/>
            <person name="Grigoriev I.V."/>
            <person name="Debuchy R."/>
            <person name="Gladieux P."/>
            <person name="Thoren M.H."/>
            <person name="Johannesson H."/>
        </authorList>
    </citation>
    <scope>NUCLEOTIDE SEQUENCE</scope>
    <source>
        <strain evidence="2">CBS 626.80</strain>
    </source>
</reference>
<protein>
    <submittedName>
        <fullName evidence="2">Uncharacterized protein</fullName>
    </submittedName>
</protein>
<proteinExistence type="predicted"/>
<evidence type="ECO:0000313" key="3">
    <source>
        <dbReference type="Proteomes" id="UP001303222"/>
    </source>
</evidence>
<feature type="region of interest" description="Disordered" evidence="1">
    <location>
        <begin position="249"/>
        <end position="305"/>
    </location>
</feature>
<dbReference type="EMBL" id="MU859093">
    <property type="protein sequence ID" value="KAK3954191.1"/>
    <property type="molecule type" value="Genomic_DNA"/>
</dbReference>
<evidence type="ECO:0000313" key="2">
    <source>
        <dbReference type="EMBL" id="KAK3954191.1"/>
    </source>
</evidence>
<keyword evidence="3" id="KW-1185">Reference proteome</keyword>
<sequence>MSCPRPPPLDLTLLPPTPPATPNKQHPLISTSPSPTSWTPREPKSVRIALPAPQAHVHKSKTSHQTAWIVNPHYHRKSKPKPKTKKILTKLYNALLNGLIARYYALVQSLCEPELSSSRFIVVDDNLVVSESRGILAPSPSPVPPVPSASRYIQAQTQKRKAVQVIRDEAHALIFKPLTAIAPVLTLPILPSQQVEKEVRKVLKRAKRALKALEGYVGSEGFESGQEKIRNKSESEIGLNQDVDVDMGMDRELGDDAGHGDGDGMKLDREGLDDGVGEHGSRAGEQLEAGEAETMEGTLGLCTWS</sequence>
<reference evidence="2" key="1">
    <citation type="journal article" date="2023" name="Mol. Phylogenet. Evol.">
        <title>Genome-scale phylogeny and comparative genomics of the fungal order Sordariales.</title>
        <authorList>
            <person name="Hensen N."/>
            <person name="Bonometti L."/>
            <person name="Westerberg I."/>
            <person name="Brannstrom I.O."/>
            <person name="Guillou S."/>
            <person name="Cros-Aarteil S."/>
            <person name="Calhoun S."/>
            <person name="Haridas S."/>
            <person name="Kuo A."/>
            <person name="Mondo S."/>
            <person name="Pangilinan J."/>
            <person name="Riley R."/>
            <person name="LaButti K."/>
            <person name="Andreopoulos B."/>
            <person name="Lipzen A."/>
            <person name="Chen C."/>
            <person name="Yan M."/>
            <person name="Daum C."/>
            <person name="Ng V."/>
            <person name="Clum A."/>
            <person name="Steindorff A."/>
            <person name="Ohm R.A."/>
            <person name="Martin F."/>
            <person name="Silar P."/>
            <person name="Natvig D.O."/>
            <person name="Lalanne C."/>
            <person name="Gautier V."/>
            <person name="Ament-Velasquez S.L."/>
            <person name="Kruys A."/>
            <person name="Hutchinson M.I."/>
            <person name="Powell A.J."/>
            <person name="Barry K."/>
            <person name="Miller A.N."/>
            <person name="Grigoriev I.V."/>
            <person name="Debuchy R."/>
            <person name="Gladieux P."/>
            <person name="Hiltunen Thoren M."/>
            <person name="Johannesson H."/>
        </authorList>
    </citation>
    <scope>NUCLEOTIDE SEQUENCE</scope>
    <source>
        <strain evidence="2">CBS 626.80</strain>
    </source>
</reference>
<comment type="caution">
    <text evidence="2">The sequence shown here is derived from an EMBL/GenBank/DDBJ whole genome shotgun (WGS) entry which is preliminary data.</text>
</comment>
<gene>
    <name evidence="2" type="ORF">QBC32DRAFT_208247</name>
</gene>